<dbReference type="EMBL" id="WNTK01000001">
    <property type="protein sequence ID" value="KAG9491280.1"/>
    <property type="molecule type" value="Genomic_DNA"/>
</dbReference>
<proteinExistence type="predicted"/>
<gene>
    <name evidence="2" type="ORF">GDO78_000003</name>
</gene>
<protein>
    <submittedName>
        <fullName evidence="2">Uncharacterized protein</fullName>
    </submittedName>
</protein>
<accession>A0A8J6FR88</accession>
<keyword evidence="3" id="KW-1185">Reference proteome</keyword>
<reference evidence="2" key="1">
    <citation type="thesis" date="2020" institute="ProQuest LLC" country="789 East Eisenhower Parkway, Ann Arbor, MI, USA">
        <title>Comparative Genomics and Chromosome Evolution.</title>
        <authorList>
            <person name="Mudd A.B."/>
        </authorList>
    </citation>
    <scope>NUCLEOTIDE SEQUENCE</scope>
    <source>
        <strain evidence="2">HN-11 Male</strain>
        <tissue evidence="2">Kidney and liver</tissue>
    </source>
</reference>
<keyword evidence="1" id="KW-0812">Transmembrane</keyword>
<sequence>MVIFSVPVLGGRSVLYAFIRCTVSALATLYFFMQISYLKWISKLLKNWRGQAIKKKCKQVILLTPIPCCWSLCTWALC</sequence>
<evidence type="ECO:0000313" key="3">
    <source>
        <dbReference type="Proteomes" id="UP000770717"/>
    </source>
</evidence>
<evidence type="ECO:0000256" key="1">
    <source>
        <dbReference type="SAM" id="Phobius"/>
    </source>
</evidence>
<keyword evidence="1" id="KW-0472">Membrane</keyword>
<keyword evidence="1" id="KW-1133">Transmembrane helix</keyword>
<name>A0A8J6FR88_ELECQ</name>
<dbReference type="Proteomes" id="UP000770717">
    <property type="component" value="Unassembled WGS sequence"/>
</dbReference>
<feature type="transmembrane region" description="Helical" evidence="1">
    <location>
        <begin position="14"/>
        <end position="38"/>
    </location>
</feature>
<comment type="caution">
    <text evidence="2">The sequence shown here is derived from an EMBL/GenBank/DDBJ whole genome shotgun (WGS) entry which is preliminary data.</text>
</comment>
<organism evidence="2 3">
    <name type="scientific">Eleutherodactylus coqui</name>
    <name type="common">Puerto Rican coqui</name>
    <dbReference type="NCBI Taxonomy" id="57060"/>
    <lineage>
        <taxon>Eukaryota</taxon>
        <taxon>Metazoa</taxon>
        <taxon>Chordata</taxon>
        <taxon>Craniata</taxon>
        <taxon>Vertebrata</taxon>
        <taxon>Euteleostomi</taxon>
        <taxon>Amphibia</taxon>
        <taxon>Batrachia</taxon>
        <taxon>Anura</taxon>
        <taxon>Neobatrachia</taxon>
        <taxon>Hyloidea</taxon>
        <taxon>Eleutherodactylidae</taxon>
        <taxon>Eleutherodactylinae</taxon>
        <taxon>Eleutherodactylus</taxon>
        <taxon>Eleutherodactylus</taxon>
    </lineage>
</organism>
<dbReference type="AlphaFoldDB" id="A0A8J6FR88"/>
<evidence type="ECO:0000313" key="2">
    <source>
        <dbReference type="EMBL" id="KAG9491280.1"/>
    </source>
</evidence>